<name>A0A4T0FIE9_9BASI</name>
<reference evidence="2 3" key="1">
    <citation type="submission" date="2019-03" db="EMBL/GenBank/DDBJ databases">
        <title>Sequencing 23 genomes of Wallemia ichthyophaga.</title>
        <authorList>
            <person name="Gostincar C."/>
        </authorList>
    </citation>
    <scope>NUCLEOTIDE SEQUENCE [LARGE SCALE GENOMIC DNA]</scope>
    <source>
        <strain evidence="2 3">EXF-5753</strain>
    </source>
</reference>
<accession>A0A4T0FIE9</accession>
<keyword evidence="3" id="KW-1185">Reference proteome</keyword>
<evidence type="ECO:0000259" key="1">
    <source>
        <dbReference type="PROSITE" id="PS50132"/>
    </source>
</evidence>
<dbReference type="InterPro" id="IPR036305">
    <property type="entry name" value="RGS_sf"/>
</dbReference>
<dbReference type="PROSITE" id="PS50132">
    <property type="entry name" value="RGS"/>
    <property type="match status" value="1"/>
</dbReference>
<dbReference type="InterPro" id="IPR016137">
    <property type="entry name" value="RGS"/>
</dbReference>
<dbReference type="EMBL" id="SPNW01000064">
    <property type="protein sequence ID" value="TIA87114.1"/>
    <property type="molecule type" value="Genomic_DNA"/>
</dbReference>
<gene>
    <name evidence="2" type="ORF">E3P99_03386</name>
</gene>
<evidence type="ECO:0000313" key="2">
    <source>
        <dbReference type="EMBL" id="TIA87114.1"/>
    </source>
</evidence>
<dbReference type="InterPro" id="IPR044926">
    <property type="entry name" value="RGS_subdomain_2"/>
</dbReference>
<dbReference type="AlphaFoldDB" id="A0A4T0FIE9"/>
<dbReference type="SMART" id="SM00315">
    <property type="entry name" value="RGS"/>
    <property type="match status" value="1"/>
</dbReference>
<dbReference type="Pfam" id="PF00615">
    <property type="entry name" value="RGS"/>
    <property type="match status" value="1"/>
</dbReference>
<protein>
    <recommendedName>
        <fullName evidence="1">RGS domain-containing protein</fullName>
    </recommendedName>
</protein>
<dbReference type="OrthoDB" id="3232309at2759"/>
<comment type="caution">
    <text evidence="2">The sequence shown here is derived from an EMBL/GenBank/DDBJ whole genome shotgun (WGS) entry which is preliminary data.</text>
</comment>
<feature type="domain" description="RGS" evidence="1">
    <location>
        <begin position="12"/>
        <end position="129"/>
    </location>
</feature>
<organism evidence="2 3">
    <name type="scientific">Wallemia hederae</name>
    <dbReference type="NCBI Taxonomy" id="1540922"/>
    <lineage>
        <taxon>Eukaryota</taxon>
        <taxon>Fungi</taxon>
        <taxon>Dikarya</taxon>
        <taxon>Basidiomycota</taxon>
        <taxon>Wallemiomycotina</taxon>
        <taxon>Wallemiomycetes</taxon>
        <taxon>Wallemiales</taxon>
        <taxon>Wallemiaceae</taxon>
        <taxon>Wallemia</taxon>
    </lineage>
</organism>
<sequence>MKRSSHSHSNSNLAELLKQRSRREQFVEYLREKEKSIENLDFVLWYQDYENRYSSTAPPQQHLEVDSVLATFFSPQSASELNLDEECKVEVLRRVRECVEAQASIPPSVFEHTYSICCQLLESSSIPAFKAMRKSKRVSIRTWLGLKGSPSMSRTSSSSTISEL</sequence>
<proteinExistence type="predicted"/>
<dbReference type="SUPFAM" id="SSF48097">
    <property type="entry name" value="Regulator of G-protein signaling, RGS"/>
    <property type="match status" value="1"/>
</dbReference>
<dbReference type="Gene3D" id="1.10.167.10">
    <property type="entry name" value="Regulator of G-protein Signalling 4, domain 2"/>
    <property type="match status" value="1"/>
</dbReference>
<evidence type="ECO:0000313" key="3">
    <source>
        <dbReference type="Proteomes" id="UP000310189"/>
    </source>
</evidence>
<dbReference type="Proteomes" id="UP000310189">
    <property type="component" value="Unassembled WGS sequence"/>
</dbReference>